<dbReference type="InterPro" id="IPR005171">
    <property type="entry name" value="Cyt_c_oxidase_su4_prok"/>
</dbReference>
<accession>A0ABY6ACY2</accession>
<gene>
    <name evidence="7" type="ORF">HUF19_16310</name>
</gene>
<dbReference type="RefSeq" id="WP_260997593.1">
    <property type="nucleotide sequence ID" value="NZ_CP054475.1"/>
</dbReference>
<reference evidence="8" key="1">
    <citation type="submission" date="2020-06" db="EMBL/GenBank/DDBJ databases">
        <title>Thalassolituus marinus alknpb1M-1, a hydrocarbon-degrading bacterium isolated from the deep-sea overlying water using an in-situ strategy from the South China Sea basin.</title>
        <authorList>
            <person name="Dong C."/>
            <person name="Chen Y."/>
            <person name="Shao Z."/>
        </authorList>
    </citation>
    <scope>NUCLEOTIDE SEQUENCE [LARGE SCALE GENOMIC DNA]</scope>
    <source>
        <strain evidence="8">alknpb1M-1</strain>
    </source>
</reference>
<name>A0ABY6ACY2_9GAMM</name>
<comment type="subcellular location">
    <subcellularLocation>
        <location evidence="1">Cell membrane</location>
        <topology evidence="1">Multi-pass membrane protein</topology>
    </subcellularLocation>
</comment>
<evidence type="ECO:0000256" key="2">
    <source>
        <dbReference type="ARBA" id="ARBA00022475"/>
    </source>
</evidence>
<evidence type="ECO:0000313" key="8">
    <source>
        <dbReference type="Proteomes" id="UP001065322"/>
    </source>
</evidence>
<evidence type="ECO:0000256" key="4">
    <source>
        <dbReference type="ARBA" id="ARBA00022989"/>
    </source>
</evidence>
<evidence type="ECO:0000313" key="7">
    <source>
        <dbReference type="EMBL" id="UXD88906.1"/>
    </source>
</evidence>
<organism evidence="7 8">
    <name type="scientific">Thalassolituus hydrocarboniclasticus</name>
    <dbReference type="NCBI Taxonomy" id="2742796"/>
    <lineage>
        <taxon>Bacteria</taxon>
        <taxon>Pseudomonadati</taxon>
        <taxon>Pseudomonadota</taxon>
        <taxon>Gammaproteobacteria</taxon>
        <taxon>Oceanospirillales</taxon>
        <taxon>Oceanospirillaceae</taxon>
        <taxon>Thalassolituus</taxon>
    </lineage>
</organism>
<feature type="transmembrane region" description="Helical" evidence="6">
    <location>
        <begin position="36"/>
        <end position="54"/>
    </location>
</feature>
<evidence type="ECO:0000256" key="5">
    <source>
        <dbReference type="ARBA" id="ARBA00023136"/>
    </source>
</evidence>
<dbReference type="Pfam" id="PF03626">
    <property type="entry name" value="COX4_pro"/>
    <property type="match status" value="1"/>
</dbReference>
<dbReference type="EMBL" id="CP054475">
    <property type="protein sequence ID" value="UXD88906.1"/>
    <property type="molecule type" value="Genomic_DNA"/>
</dbReference>
<evidence type="ECO:0000256" key="1">
    <source>
        <dbReference type="ARBA" id="ARBA00004651"/>
    </source>
</evidence>
<evidence type="ECO:0000256" key="6">
    <source>
        <dbReference type="SAM" id="Phobius"/>
    </source>
</evidence>
<proteinExistence type="predicted"/>
<keyword evidence="8" id="KW-1185">Reference proteome</keyword>
<keyword evidence="4 6" id="KW-1133">Transmembrane helix</keyword>
<keyword evidence="5 6" id="KW-0472">Membrane</keyword>
<sequence>MSSMAGTSLKTLWLLMLLLTLAVVLRKPEHLMLLAAAAWFTALIKGFWIIRYFMEMKQAPLFLQRILYGWLIITISAVTLTAIWQL</sequence>
<keyword evidence="3 6" id="KW-0812">Transmembrane</keyword>
<evidence type="ECO:0000256" key="3">
    <source>
        <dbReference type="ARBA" id="ARBA00022692"/>
    </source>
</evidence>
<protein>
    <recommendedName>
        <fullName evidence="9">Cytochrome c oxidase subunit IV</fullName>
    </recommendedName>
</protein>
<feature type="transmembrane region" description="Helical" evidence="6">
    <location>
        <begin position="66"/>
        <end position="84"/>
    </location>
</feature>
<dbReference type="Proteomes" id="UP001065322">
    <property type="component" value="Chromosome"/>
</dbReference>
<evidence type="ECO:0008006" key="9">
    <source>
        <dbReference type="Google" id="ProtNLM"/>
    </source>
</evidence>
<keyword evidence="2" id="KW-1003">Cell membrane</keyword>